<keyword evidence="8" id="KW-0032">Aminotransferase</keyword>
<comment type="cofactor">
    <cofactor evidence="1">
        <name>pyridoxal 5'-phosphate</name>
        <dbReference type="ChEBI" id="CHEBI:597326"/>
    </cofactor>
</comment>
<evidence type="ECO:0000256" key="4">
    <source>
        <dbReference type="ARBA" id="ARBA00022679"/>
    </source>
</evidence>
<evidence type="ECO:0000256" key="3">
    <source>
        <dbReference type="ARBA" id="ARBA00012239"/>
    </source>
</evidence>
<evidence type="ECO:0000256" key="6">
    <source>
        <dbReference type="ARBA" id="ARBA00050776"/>
    </source>
</evidence>
<dbReference type="RefSeq" id="WP_249285867.1">
    <property type="nucleotide sequence ID" value="NZ_JACRSO010000006.1"/>
</dbReference>
<dbReference type="AlphaFoldDB" id="A0A926D1P1"/>
<dbReference type="GO" id="GO:0031071">
    <property type="term" value="F:cysteine desulfurase activity"/>
    <property type="evidence" value="ECO:0007669"/>
    <property type="project" value="UniProtKB-EC"/>
</dbReference>
<dbReference type="InterPro" id="IPR010969">
    <property type="entry name" value="Cys_dSase-rel_unknwn_funct"/>
</dbReference>
<dbReference type="Proteomes" id="UP000654279">
    <property type="component" value="Unassembled WGS sequence"/>
</dbReference>
<organism evidence="8 9">
    <name type="scientific">Luoshenia tenuis</name>
    <dbReference type="NCBI Taxonomy" id="2763654"/>
    <lineage>
        <taxon>Bacteria</taxon>
        <taxon>Bacillati</taxon>
        <taxon>Bacillota</taxon>
        <taxon>Clostridia</taxon>
        <taxon>Christensenellales</taxon>
        <taxon>Christensenellaceae</taxon>
        <taxon>Luoshenia</taxon>
    </lineage>
</organism>
<reference evidence="8" key="1">
    <citation type="submission" date="2020-08" db="EMBL/GenBank/DDBJ databases">
        <title>Genome public.</title>
        <authorList>
            <person name="Liu C."/>
            <person name="Sun Q."/>
        </authorList>
    </citation>
    <scope>NUCLEOTIDE SEQUENCE</scope>
    <source>
        <strain evidence="8">NSJ-44</strain>
    </source>
</reference>
<evidence type="ECO:0000256" key="5">
    <source>
        <dbReference type="ARBA" id="ARBA00022898"/>
    </source>
</evidence>
<dbReference type="PIRSF" id="PIRSF005572">
    <property type="entry name" value="NifS"/>
    <property type="match status" value="1"/>
</dbReference>
<dbReference type="SUPFAM" id="SSF53383">
    <property type="entry name" value="PLP-dependent transferases"/>
    <property type="match status" value="1"/>
</dbReference>
<evidence type="ECO:0000256" key="1">
    <source>
        <dbReference type="ARBA" id="ARBA00001933"/>
    </source>
</evidence>
<dbReference type="PANTHER" id="PTHR43586:SF4">
    <property type="entry name" value="ISOPENICILLIN N EPIMERASE"/>
    <property type="match status" value="1"/>
</dbReference>
<keyword evidence="9" id="KW-1185">Reference proteome</keyword>
<dbReference type="Pfam" id="PF00266">
    <property type="entry name" value="Aminotran_5"/>
    <property type="match status" value="1"/>
</dbReference>
<keyword evidence="5" id="KW-0663">Pyridoxal phosphate</keyword>
<evidence type="ECO:0000313" key="8">
    <source>
        <dbReference type="EMBL" id="MBC8530123.1"/>
    </source>
</evidence>
<dbReference type="GO" id="GO:0006534">
    <property type="term" value="P:cysteine metabolic process"/>
    <property type="evidence" value="ECO:0007669"/>
    <property type="project" value="InterPro"/>
</dbReference>
<dbReference type="InterPro" id="IPR015424">
    <property type="entry name" value="PyrdxlP-dep_Trfase"/>
</dbReference>
<dbReference type="Gene3D" id="3.40.640.10">
    <property type="entry name" value="Type I PLP-dependent aspartate aminotransferase-like (Major domain)"/>
    <property type="match status" value="1"/>
</dbReference>
<evidence type="ECO:0000313" key="9">
    <source>
        <dbReference type="Proteomes" id="UP000654279"/>
    </source>
</evidence>
<dbReference type="Gene3D" id="3.90.1150.10">
    <property type="entry name" value="Aspartate Aminotransferase, domain 1"/>
    <property type="match status" value="1"/>
</dbReference>
<dbReference type="NCBIfam" id="TIGR01977">
    <property type="entry name" value="am_tr_V_EF2568"/>
    <property type="match status" value="1"/>
</dbReference>
<accession>A0A926D1P1</accession>
<dbReference type="InterPro" id="IPR015422">
    <property type="entry name" value="PyrdxlP-dep_Trfase_small"/>
</dbReference>
<dbReference type="InterPro" id="IPR010970">
    <property type="entry name" value="Cys_dSase_SufS"/>
</dbReference>
<dbReference type="GO" id="GO:0030170">
    <property type="term" value="F:pyridoxal phosphate binding"/>
    <property type="evidence" value="ECO:0007669"/>
    <property type="project" value="InterPro"/>
</dbReference>
<dbReference type="GO" id="GO:0008483">
    <property type="term" value="F:transaminase activity"/>
    <property type="evidence" value="ECO:0007669"/>
    <property type="project" value="UniProtKB-KW"/>
</dbReference>
<protein>
    <recommendedName>
        <fullName evidence="3">cysteine desulfurase</fullName>
        <ecNumber evidence="3">2.8.1.7</ecNumber>
    </recommendedName>
</protein>
<gene>
    <name evidence="8" type="ORF">H8699_11840</name>
</gene>
<dbReference type="InterPro" id="IPR016454">
    <property type="entry name" value="Cysteine_dSase"/>
</dbReference>
<dbReference type="InterPro" id="IPR015421">
    <property type="entry name" value="PyrdxlP-dep_Trfase_major"/>
</dbReference>
<dbReference type="CDD" id="cd06453">
    <property type="entry name" value="SufS_like"/>
    <property type="match status" value="1"/>
</dbReference>
<dbReference type="PANTHER" id="PTHR43586">
    <property type="entry name" value="CYSTEINE DESULFURASE"/>
    <property type="match status" value="1"/>
</dbReference>
<comment type="catalytic activity">
    <reaction evidence="6">
        <text>(sulfur carrier)-H + L-cysteine = (sulfur carrier)-SH + L-alanine</text>
        <dbReference type="Rhea" id="RHEA:43892"/>
        <dbReference type="Rhea" id="RHEA-COMP:14737"/>
        <dbReference type="Rhea" id="RHEA-COMP:14739"/>
        <dbReference type="ChEBI" id="CHEBI:29917"/>
        <dbReference type="ChEBI" id="CHEBI:35235"/>
        <dbReference type="ChEBI" id="CHEBI:57972"/>
        <dbReference type="ChEBI" id="CHEBI:64428"/>
        <dbReference type="EC" id="2.8.1.7"/>
    </reaction>
</comment>
<evidence type="ECO:0000256" key="2">
    <source>
        <dbReference type="ARBA" id="ARBA00010447"/>
    </source>
</evidence>
<keyword evidence="4" id="KW-0808">Transferase</keyword>
<comment type="caution">
    <text evidence="8">The sequence shown here is derived from an EMBL/GenBank/DDBJ whole genome shotgun (WGS) entry which is preliminary data.</text>
</comment>
<proteinExistence type="inferred from homology"/>
<feature type="domain" description="Aminotransferase class V" evidence="7">
    <location>
        <begin position="2"/>
        <end position="368"/>
    </location>
</feature>
<sequence>MIYLDYAATSFPKPDAVVRAVANTMRYCGANPGRSGHRLSIAAGSLVMQAREALAQYLNAPDPFQIIFCLNCTDALNTAIGGVLRAGDHVVTTYYEHNSVLRPLHTLEKRGQISLSLVAPREDGRIHPEDIASVLRPNTRLVVVNYVSNVTGRIQPVSQIVQLSHAHGALCLVDGAQAAGHLPLDVEQLQADLVAMPGHKGLLGPQGTGVLYVREGLMLAPVRQGGTGSESQLMLQPDDMPDRLESGTLNLPGIAGLLAGVRFLQAHADELHAQQAFHADLLASGLRDIPGIHVYTPEGLAGRAGVVAFNLGQVDSGEVADLLDRDYNIACRAGMHCAPLVHRFLGTENQGAIRLSVGWATTRQEIEQCLLAVGRIAGQLG</sequence>
<name>A0A926D1P1_9FIRM</name>
<evidence type="ECO:0000259" key="7">
    <source>
        <dbReference type="Pfam" id="PF00266"/>
    </source>
</evidence>
<comment type="similarity">
    <text evidence="2">Belongs to the class-V pyridoxal-phosphate-dependent aminotransferase family. Csd subfamily.</text>
</comment>
<dbReference type="EMBL" id="JACRSO010000006">
    <property type="protein sequence ID" value="MBC8530123.1"/>
    <property type="molecule type" value="Genomic_DNA"/>
</dbReference>
<dbReference type="EC" id="2.8.1.7" evidence="3"/>
<dbReference type="InterPro" id="IPR000192">
    <property type="entry name" value="Aminotrans_V_dom"/>
</dbReference>